<keyword evidence="1" id="KW-0472">Membrane</keyword>
<dbReference type="AlphaFoldDB" id="A0A8A4TIS8"/>
<organism evidence="3 4">
    <name type="scientific">Sulfidibacter corallicola</name>
    <dbReference type="NCBI Taxonomy" id="2818388"/>
    <lineage>
        <taxon>Bacteria</taxon>
        <taxon>Pseudomonadati</taxon>
        <taxon>Acidobacteriota</taxon>
        <taxon>Holophagae</taxon>
        <taxon>Acanthopleuribacterales</taxon>
        <taxon>Acanthopleuribacteraceae</taxon>
        <taxon>Sulfidibacter</taxon>
    </lineage>
</organism>
<sequence length="233" mass="25708">MTSKPKTEQVETRESLKTVIIGLILSVVLRLIYASCRKRFVNPEHLTRYLDGDQPALIAAWHNRNLMAAFAYLAHRRKGRQIVPLASASRDGGMATWAMRGLGIRCARGSSSRGGFAALKTLMRELKAGNDVAITPDGPRGPVYSIQGGVITAAKMTQAPIVPFSWQASKRKELGSWDRMIVPRPFSTLVFVYGEPLEVPRNCPAVEIENYAEELRRRMLALNDQAEAALSGS</sequence>
<dbReference type="Pfam" id="PF04028">
    <property type="entry name" value="DUF374"/>
    <property type="match status" value="1"/>
</dbReference>
<accession>A0A8A4TIS8</accession>
<dbReference type="InterPro" id="IPR007172">
    <property type="entry name" value="DUF374"/>
</dbReference>
<gene>
    <name evidence="3" type="ORF">J3U87_29945</name>
</gene>
<feature type="domain" description="DUF374" evidence="2">
    <location>
        <begin position="76"/>
        <end position="142"/>
    </location>
</feature>
<keyword evidence="1" id="KW-1133">Transmembrane helix</keyword>
<evidence type="ECO:0000313" key="4">
    <source>
        <dbReference type="Proteomes" id="UP000663929"/>
    </source>
</evidence>
<dbReference type="CDD" id="cd07983">
    <property type="entry name" value="LPLAT_DUF374-like"/>
    <property type="match status" value="1"/>
</dbReference>
<proteinExistence type="predicted"/>
<evidence type="ECO:0000313" key="3">
    <source>
        <dbReference type="EMBL" id="QTD49826.1"/>
    </source>
</evidence>
<dbReference type="GO" id="GO:0016746">
    <property type="term" value="F:acyltransferase activity"/>
    <property type="evidence" value="ECO:0007669"/>
    <property type="project" value="UniProtKB-KW"/>
</dbReference>
<dbReference type="Proteomes" id="UP000663929">
    <property type="component" value="Chromosome"/>
</dbReference>
<dbReference type="RefSeq" id="WP_237379457.1">
    <property type="nucleotide sequence ID" value="NZ_CP071793.1"/>
</dbReference>
<dbReference type="EMBL" id="CP071793">
    <property type="protein sequence ID" value="QTD49826.1"/>
    <property type="molecule type" value="Genomic_DNA"/>
</dbReference>
<name>A0A8A4TIS8_SULCO</name>
<reference evidence="3" key="1">
    <citation type="submission" date="2021-03" db="EMBL/GenBank/DDBJ databases">
        <title>Acanthopleuribacteraceae sp. M133.</title>
        <authorList>
            <person name="Wang G."/>
        </authorList>
    </citation>
    <scope>NUCLEOTIDE SEQUENCE</scope>
    <source>
        <strain evidence="3">M133</strain>
    </source>
</reference>
<evidence type="ECO:0000259" key="2">
    <source>
        <dbReference type="Pfam" id="PF04028"/>
    </source>
</evidence>
<protein>
    <submittedName>
        <fullName evidence="3">Lysophospholipid acyltransferase family protein</fullName>
    </submittedName>
</protein>
<keyword evidence="4" id="KW-1185">Reference proteome</keyword>
<keyword evidence="3" id="KW-0808">Transferase</keyword>
<keyword evidence="1" id="KW-0812">Transmembrane</keyword>
<evidence type="ECO:0000256" key="1">
    <source>
        <dbReference type="SAM" id="Phobius"/>
    </source>
</evidence>
<feature type="transmembrane region" description="Helical" evidence="1">
    <location>
        <begin position="15"/>
        <end position="33"/>
    </location>
</feature>
<keyword evidence="3" id="KW-0012">Acyltransferase</keyword>
<dbReference type="KEGG" id="scor:J3U87_29945"/>